<sequence>MPQQLDDLIFDRTAADVQRVKTLTGKLSAGTATEEEKAEWLAGMKGAYNAADLNRVGAAAVYLTERLYALGYTVPAVPKTDWQEGSFPTASAMEQYIENIHLLRDCVPYAAPDAPGAAEKLTFQEANNIEEILHTLERVLLAMQEGFKLRQADTLFMIAGGVFNNAG</sequence>
<proteinExistence type="predicted"/>
<keyword evidence="2" id="KW-1185">Reference proteome</keyword>
<organism evidence="1 2">
    <name type="scientific">Agathobaculum ammoniilyticum</name>
    <dbReference type="NCBI Taxonomy" id="2981778"/>
    <lineage>
        <taxon>Bacteria</taxon>
        <taxon>Bacillati</taxon>
        <taxon>Bacillota</taxon>
        <taxon>Clostridia</taxon>
        <taxon>Eubacteriales</taxon>
        <taxon>Butyricicoccaceae</taxon>
        <taxon>Agathobaculum</taxon>
    </lineage>
</organism>
<dbReference type="EMBL" id="JAOQJE010000005">
    <property type="protein sequence ID" value="MCU6788900.1"/>
    <property type="molecule type" value="Genomic_DNA"/>
</dbReference>
<reference evidence="1 2" key="1">
    <citation type="journal article" date="2021" name="ISME Commun">
        <title>Automated analysis of genomic sequences facilitates high-throughput and comprehensive description of bacteria.</title>
        <authorList>
            <person name="Hitch T.C.A."/>
        </authorList>
    </citation>
    <scope>NUCLEOTIDE SEQUENCE [LARGE SCALE GENOMIC DNA]</scope>
    <source>
        <strain evidence="1 2">Sanger_34</strain>
    </source>
</reference>
<accession>A0ABT2U2R3</accession>
<dbReference type="RefSeq" id="WP_147574032.1">
    <property type="nucleotide sequence ID" value="NZ_JAOQJE010000005.1"/>
</dbReference>
<evidence type="ECO:0000313" key="1">
    <source>
        <dbReference type="EMBL" id="MCU6788900.1"/>
    </source>
</evidence>
<gene>
    <name evidence="1" type="ORF">OCV66_07315</name>
</gene>
<protein>
    <submittedName>
        <fullName evidence="1">Uncharacterized protein</fullName>
    </submittedName>
</protein>
<evidence type="ECO:0000313" key="2">
    <source>
        <dbReference type="Proteomes" id="UP001652397"/>
    </source>
</evidence>
<comment type="caution">
    <text evidence="1">The sequence shown here is derived from an EMBL/GenBank/DDBJ whole genome shotgun (WGS) entry which is preliminary data.</text>
</comment>
<name>A0ABT2U2R3_9FIRM</name>
<dbReference type="Proteomes" id="UP001652397">
    <property type="component" value="Unassembled WGS sequence"/>
</dbReference>